<name>A0ABR0KFD2_9EURO</name>
<dbReference type="PROSITE" id="PS51184">
    <property type="entry name" value="JMJC"/>
    <property type="match status" value="1"/>
</dbReference>
<evidence type="ECO:0000313" key="2">
    <source>
        <dbReference type="EMBL" id="KAK5094413.1"/>
    </source>
</evidence>
<keyword evidence="3" id="KW-1185">Reference proteome</keyword>
<proteinExistence type="predicted"/>
<sequence length="268" mass="29903">MPDKSLPRALTKWFVHEGTESSSSCPQSPRHSELNSSFWEVHGNSIVPLEITESASGDESPTTFERINAPLNLLLAHIERTSGGKQLAQSVYLAQHDLRDLPQPLQDDLPTPCLVKHAGNGDLYSSSLWLGRPPTYTPLHRDPNPNLFMQLAGTKVIRLFRPEIGDAIFDHTANVLNQAGSRHHILSDHHPRSATFRGEEMMTGRERSMLHDLVWGQPSDKNNNSVVLQHAQEAIVELGHALFIPKGWWHSVKGVGDGVTASANWWFR</sequence>
<accession>A0ABR0KFD2</accession>
<protein>
    <recommendedName>
        <fullName evidence="1">JmjC domain-containing protein</fullName>
    </recommendedName>
</protein>
<dbReference type="PANTHER" id="PTHR12461:SF105">
    <property type="entry name" value="HYPOXIA-INDUCIBLE FACTOR 1-ALPHA INHIBITOR"/>
    <property type="match status" value="1"/>
</dbReference>
<evidence type="ECO:0000259" key="1">
    <source>
        <dbReference type="PROSITE" id="PS51184"/>
    </source>
</evidence>
<dbReference type="InterPro" id="IPR041667">
    <property type="entry name" value="Cupin_8"/>
</dbReference>
<evidence type="ECO:0000313" key="3">
    <source>
        <dbReference type="Proteomes" id="UP001345013"/>
    </source>
</evidence>
<dbReference type="SUPFAM" id="SSF51197">
    <property type="entry name" value="Clavaminate synthase-like"/>
    <property type="match status" value="1"/>
</dbReference>
<dbReference type="Pfam" id="PF13621">
    <property type="entry name" value="Cupin_8"/>
    <property type="match status" value="1"/>
</dbReference>
<comment type="caution">
    <text evidence="2">The sequence shown here is derived from an EMBL/GenBank/DDBJ whole genome shotgun (WGS) entry which is preliminary data.</text>
</comment>
<dbReference type="InterPro" id="IPR003347">
    <property type="entry name" value="JmjC_dom"/>
</dbReference>
<dbReference type="EMBL" id="JAVRRG010000034">
    <property type="protein sequence ID" value="KAK5094413.1"/>
    <property type="molecule type" value="Genomic_DNA"/>
</dbReference>
<dbReference type="Gene3D" id="2.60.120.650">
    <property type="entry name" value="Cupin"/>
    <property type="match status" value="1"/>
</dbReference>
<dbReference type="PANTHER" id="PTHR12461">
    <property type="entry name" value="HYPOXIA-INDUCIBLE FACTOR 1 ALPHA INHIBITOR-RELATED"/>
    <property type="match status" value="1"/>
</dbReference>
<reference evidence="2 3" key="1">
    <citation type="submission" date="2023-08" db="EMBL/GenBank/DDBJ databases">
        <title>Black Yeasts Isolated from many extreme environments.</title>
        <authorList>
            <person name="Coleine C."/>
            <person name="Stajich J.E."/>
            <person name="Selbmann L."/>
        </authorList>
    </citation>
    <scope>NUCLEOTIDE SEQUENCE [LARGE SCALE GENOMIC DNA]</scope>
    <source>
        <strain evidence="2 3">CCFEE 5885</strain>
    </source>
</reference>
<gene>
    <name evidence="2" type="ORF">LTR24_003567</name>
</gene>
<feature type="domain" description="JmjC" evidence="1">
    <location>
        <begin position="90"/>
        <end position="268"/>
    </location>
</feature>
<dbReference type="Proteomes" id="UP001345013">
    <property type="component" value="Unassembled WGS sequence"/>
</dbReference>
<organism evidence="2 3">
    <name type="scientific">Lithohypha guttulata</name>
    <dbReference type="NCBI Taxonomy" id="1690604"/>
    <lineage>
        <taxon>Eukaryota</taxon>
        <taxon>Fungi</taxon>
        <taxon>Dikarya</taxon>
        <taxon>Ascomycota</taxon>
        <taxon>Pezizomycotina</taxon>
        <taxon>Eurotiomycetes</taxon>
        <taxon>Chaetothyriomycetidae</taxon>
        <taxon>Chaetothyriales</taxon>
        <taxon>Trichomeriaceae</taxon>
        <taxon>Lithohypha</taxon>
    </lineage>
</organism>